<comment type="similarity">
    <text evidence="5">Belongs to the complex I subunit 2 family.</text>
</comment>
<dbReference type="PRINTS" id="PR01437">
    <property type="entry name" value="NUOXDRDTASE4"/>
</dbReference>
<gene>
    <name evidence="5" type="primary">nuoN</name>
    <name evidence="8" type="ORF">BC792_11593</name>
</gene>
<comment type="caution">
    <text evidence="8">The sequence shown here is derived from an EMBL/GenBank/DDBJ whole genome shotgun (WGS) entry which is preliminary data.</text>
</comment>
<organism evidence="8 9">
    <name type="scientific">Sphingobacterium allocomposti</name>
    <dbReference type="NCBI Taxonomy" id="415956"/>
    <lineage>
        <taxon>Bacteria</taxon>
        <taxon>Pseudomonadati</taxon>
        <taxon>Bacteroidota</taxon>
        <taxon>Sphingobacteriia</taxon>
        <taxon>Sphingobacteriales</taxon>
        <taxon>Sphingobacteriaceae</taxon>
        <taxon>Sphingobacterium</taxon>
    </lineage>
</organism>
<comment type="subunit">
    <text evidence="5">NDH-1 is composed of 14 different subunits. Subunits NuoA, H, J, K, L, M, N constitute the membrane sector of the complex.</text>
</comment>
<dbReference type="Pfam" id="PF00361">
    <property type="entry name" value="Proton_antipo_M"/>
    <property type="match status" value="1"/>
</dbReference>
<dbReference type="InterPro" id="IPR003918">
    <property type="entry name" value="NADH_UbQ_OxRdtase"/>
</dbReference>
<dbReference type="Proteomes" id="UP000325105">
    <property type="component" value="Unassembled WGS sequence"/>
</dbReference>
<keyword evidence="9" id="KW-1185">Reference proteome</keyword>
<dbReference type="GO" id="GO:0042773">
    <property type="term" value="P:ATP synthesis coupled electron transport"/>
    <property type="evidence" value="ECO:0007669"/>
    <property type="project" value="InterPro"/>
</dbReference>
<feature type="transmembrane region" description="Helical" evidence="5">
    <location>
        <begin position="458"/>
        <end position="478"/>
    </location>
</feature>
<dbReference type="GO" id="GO:0050136">
    <property type="term" value="F:NADH dehydrogenase (quinone) (non-electrogenic) activity"/>
    <property type="evidence" value="ECO:0007669"/>
    <property type="project" value="UniProtKB-UniRule"/>
</dbReference>
<keyword evidence="2 5" id="KW-0812">Transmembrane</keyword>
<evidence type="ECO:0000256" key="1">
    <source>
        <dbReference type="ARBA" id="ARBA00004127"/>
    </source>
</evidence>
<keyword evidence="5" id="KW-0520">NAD</keyword>
<feature type="transmembrane region" description="Helical" evidence="5">
    <location>
        <begin position="208"/>
        <end position="233"/>
    </location>
</feature>
<proteinExistence type="inferred from homology"/>
<keyword evidence="5" id="KW-0874">Quinone</keyword>
<dbReference type="InterPro" id="IPR001750">
    <property type="entry name" value="ND/Mrp_TM"/>
</dbReference>
<accession>A0A5S5DAW7</accession>
<comment type="catalytic activity">
    <reaction evidence="5">
        <text>a quinone + NADH + 5 H(+)(in) = a quinol + NAD(+) + 4 H(+)(out)</text>
        <dbReference type="Rhea" id="RHEA:57888"/>
        <dbReference type="ChEBI" id="CHEBI:15378"/>
        <dbReference type="ChEBI" id="CHEBI:24646"/>
        <dbReference type="ChEBI" id="CHEBI:57540"/>
        <dbReference type="ChEBI" id="CHEBI:57945"/>
        <dbReference type="ChEBI" id="CHEBI:132124"/>
    </reaction>
</comment>
<feature type="domain" description="NADH:quinone oxidoreductase/Mrp antiporter transmembrane" evidence="7">
    <location>
        <begin position="130"/>
        <end position="419"/>
    </location>
</feature>
<evidence type="ECO:0000256" key="2">
    <source>
        <dbReference type="ARBA" id="ARBA00022692"/>
    </source>
</evidence>
<dbReference type="NCBIfam" id="TIGR01770">
    <property type="entry name" value="NDH_I_N"/>
    <property type="match status" value="1"/>
</dbReference>
<evidence type="ECO:0000313" key="9">
    <source>
        <dbReference type="Proteomes" id="UP000325105"/>
    </source>
</evidence>
<dbReference type="AlphaFoldDB" id="A0A5S5DAW7"/>
<keyword evidence="4 5" id="KW-0472">Membrane</keyword>
<dbReference type="GO" id="GO:0012505">
    <property type="term" value="C:endomembrane system"/>
    <property type="evidence" value="ECO:0007669"/>
    <property type="project" value="UniProtKB-SubCell"/>
</dbReference>
<dbReference type="RefSeq" id="WP_148909218.1">
    <property type="nucleotide sequence ID" value="NZ_VNHX01000015.1"/>
</dbReference>
<feature type="transmembrane region" description="Helical" evidence="5">
    <location>
        <begin position="333"/>
        <end position="354"/>
    </location>
</feature>
<sequence>MNLSIANILDEIIASVPLLKPELLLIAGFIICIFCALFLQKWWKDSAFAACLATTVVLIYALVEQLGLSATGFSNMWLVDPVGTYARLMIAVSTLIIAIFIQQRYRAHNGDVYSVLLAATLGMNVLAATTNWLLAFIGIEIVSIASYVLVGFFADSKKQAEAAMKYALFGSVCAAVMLYGLSLIYGLTGDLDFRSAQHLQGLMTSPQAMVTIAFLFVFVGIGFKLSFVPFHIWSPDVYQGAPTPVTAFLSTIPKVAALILFMRLYKAWSAGGFYFSDLMVWFMITVAIVTMLVGNLAALRQNDVKRMMAYSSIGHTGFLLMSISAYQDTSSYILFYIFAYVVTNLAAFIFIDHIEQRTGTTELTGYAGLGKKMPLLFVCFTVVAVSLIGLPPTIGFVGKLMIFSAVFDLYGDTQATALVLLLIVGVLTSVISLFFYFRIPLYAFLRNADRQYMEHRGSAILPLLAYVLTALIIFFGLFPDLLLRMLG</sequence>
<feature type="transmembrane region" description="Helical" evidence="5">
    <location>
        <begin position="309"/>
        <end position="327"/>
    </location>
</feature>
<feature type="transmembrane region" description="Helical" evidence="5">
    <location>
        <begin position="23"/>
        <end position="39"/>
    </location>
</feature>
<keyword evidence="5" id="KW-1278">Translocase</keyword>
<comment type="function">
    <text evidence="5">NDH-1 shuttles electrons from NADH, via FMN and iron-sulfur (Fe-S) centers, to quinones in the respiratory chain. The immediate electron acceptor for the enzyme in this species is believed to be a menaquinone. Couples the redox reaction to proton translocation (for every two electrons transferred, four hydrogen ions are translocated across the cytoplasmic membrane), and thus conserves the redox energy in a proton gradient.</text>
</comment>
<feature type="transmembrane region" description="Helical" evidence="5">
    <location>
        <begin position="46"/>
        <end position="63"/>
    </location>
</feature>
<dbReference type="PANTHER" id="PTHR22773">
    <property type="entry name" value="NADH DEHYDROGENASE"/>
    <property type="match status" value="1"/>
</dbReference>
<evidence type="ECO:0000256" key="3">
    <source>
        <dbReference type="ARBA" id="ARBA00022989"/>
    </source>
</evidence>
<evidence type="ECO:0000256" key="6">
    <source>
        <dbReference type="RuleBase" id="RU000320"/>
    </source>
</evidence>
<feature type="transmembrane region" description="Helical" evidence="5">
    <location>
        <begin position="110"/>
        <end position="127"/>
    </location>
</feature>
<feature type="transmembrane region" description="Helical" evidence="5">
    <location>
        <begin position="245"/>
        <end position="266"/>
    </location>
</feature>
<feature type="transmembrane region" description="Helical" evidence="5">
    <location>
        <begin position="166"/>
        <end position="188"/>
    </location>
</feature>
<dbReference type="GO" id="GO:0008137">
    <property type="term" value="F:NADH dehydrogenase (ubiquinone) activity"/>
    <property type="evidence" value="ECO:0007669"/>
    <property type="project" value="InterPro"/>
</dbReference>
<dbReference type="InterPro" id="IPR010096">
    <property type="entry name" value="NADH-Q_OxRdtase_suN/2"/>
</dbReference>
<dbReference type="EMBL" id="VNHX01000015">
    <property type="protein sequence ID" value="TYP92991.1"/>
    <property type="molecule type" value="Genomic_DNA"/>
</dbReference>
<name>A0A5S5DAW7_9SPHI</name>
<evidence type="ECO:0000256" key="5">
    <source>
        <dbReference type="HAMAP-Rule" id="MF_00445"/>
    </source>
</evidence>
<dbReference type="EC" id="7.1.1.-" evidence="5"/>
<feature type="transmembrane region" description="Helical" evidence="5">
    <location>
        <begin position="417"/>
        <end position="437"/>
    </location>
</feature>
<feature type="transmembrane region" description="Helical" evidence="5">
    <location>
        <begin position="133"/>
        <end position="154"/>
    </location>
</feature>
<comment type="subcellular location">
    <subcellularLocation>
        <location evidence="5">Cell membrane</location>
        <topology evidence="5">Multi-pass membrane protein</topology>
    </subcellularLocation>
    <subcellularLocation>
        <location evidence="1">Endomembrane system</location>
        <topology evidence="1">Multi-pass membrane protein</topology>
    </subcellularLocation>
    <subcellularLocation>
        <location evidence="6">Membrane</location>
        <topology evidence="6">Multi-pass membrane protein</topology>
    </subcellularLocation>
</comment>
<dbReference type="GO" id="GO:0005886">
    <property type="term" value="C:plasma membrane"/>
    <property type="evidence" value="ECO:0007669"/>
    <property type="project" value="UniProtKB-SubCell"/>
</dbReference>
<keyword evidence="5" id="KW-0813">Transport</keyword>
<keyword evidence="5" id="KW-1003">Cell membrane</keyword>
<keyword evidence="3 5" id="KW-1133">Transmembrane helix</keyword>
<dbReference type="HAMAP" id="MF_00445">
    <property type="entry name" value="NDH1_NuoN_1"/>
    <property type="match status" value="1"/>
</dbReference>
<feature type="transmembrane region" description="Helical" evidence="5">
    <location>
        <begin position="278"/>
        <end position="297"/>
    </location>
</feature>
<feature type="transmembrane region" description="Helical" evidence="5">
    <location>
        <begin position="83"/>
        <end position="101"/>
    </location>
</feature>
<evidence type="ECO:0000256" key="4">
    <source>
        <dbReference type="ARBA" id="ARBA00023136"/>
    </source>
</evidence>
<dbReference type="OrthoDB" id="9811718at2"/>
<dbReference type="GO" id="GO:0048038">
    <property type="term" value="F:quinone binding"/>
    <property type="evidence" value="ECO:0007669"/>
    <property type="project" value="UniProtKB-KW"/>
</dbReference>
<evidence type="ECO:0000313" key="8">
    <source>
        <dbReference type="EMBL" id="TYP92991.1"/>
    </source>
</evidence>
<evidence type="ECO:0000259" key="7">
    <source>
        <dbReference type="Pfam" id="PF00361"/>
    </source>
</evidence>
<protein>
    <recommendedName>
        <fullName evidence="5">NADH-quinone oxidoreductase subunit N</fullName>
        <ecNumber evidence="5">7.1.1.-</ecNumber>
    </recommendedName>
    <alternativeName>
        <fullName evidence="5">NADH dehydrogenase I subunit N</fullName>
    </alternativeName>
    <alternativeName>
        <fullName evidence="5">NDH-1 subunit N</fullName>
    </alternativeName>
</protein>
<feature type="transmembrane region" description="Helical" evidence="5">
    <location>
        <begin position="375"/>
        <end position="397"/>
    </location>
</feature>
<reference evidence="8 9" key="1">
    <citation type="submission" date="2019-07" db="EMBL/GenBank/DDBJ databases">
        <title>Genomic Encyclopedia of Archaeal and Bacterial Type Strains, Phase II (KMG-II): from individual species to whole genera.</title>
        <authorList>
            <person name="Goeker M."/>
        </authorList>
    </citation>
    <scope>NUCLEOTIDE SEQUENCE [LARGE SCALE GENOMIC DNA]</scope>
    <source>
        <strain evidence="8 9">DSM 18850</strain>
    </source>
</reference>